<feature type="domain" description="Dinitrogenase iron-molybdenum cofactor biosynthesis" evidence="1">
    <location>
        <begin position="8"/>
        <end position="96"/>
    </location>
</feature>
<dbReference type="InterPro" id="IPR033913">
    <property type="entry name" value="MTH1175_dom"/>
</dbReference>
<dbReference type="OrthoDB" id="85838at2157"/>
<evidence type="ECO:0000313" key="2">
    <source>
        <dbReference type="EMBL" id="NVO66176.1"/>
    </source>
</evidence>
<dbReference type="Proteomes" id="UP000570823">
    <property type="component" value="Unassembled WGS sequence"/>
</dbReference>
<dbReference type="Pfam" id="PF02579">
    <property type="entry name" value="Nitro_FeMo-Co"/>
    <property type="match status" value="1"/>
</dbReference>
<organism evidence="2 3">
    <name type="scientific">Methanofollis tationis</name>
    <dbReference type="NCBI Taxonomy" id="81417"/>
    <lineage>
        <taxon>Archaea</taxon>
        <taxon>Methanobacteriati</taxon>
        <taxon>Methanobacteriota</taxon>
        <taxon>Stenosarchaea group</taxon>
        <taxon>Methanomicrobia</taxon>
        <taxon>Methanomicrobiales</taxon>
        <taxon>Methanomicrobiaceae</taxon>
        <taxon>Methanofollis</taxon>
    </lineage>
</organism>
<dbReference type="PANTHER" id="PTHR42983:SF1">
    <property type="entry name" value="IRON-MOLYBDENUM PROTEIN"/>
    <property type="match status" value="1"/>
</dbReference>
<evidence type="ECO:0000259" key="1">
    <source>
        <dbReference type="Pfam" id="PF02579"/>
    </source>
</evidence>
<protein>
    <submittedName>
        <fullName evidence="2">Dinitrogenase iron-molybdenum cofactor biosynthesis protein</fullName>
    </submittedName>
</protein>
<dbReference type="EMBL" id="JABXWR010000001">
    <property type="protein sequence ID" value="NVO66176.1"/>
    <property type="molecule type" value="Genomic_DNA"/>
</dbReference>
<proteinExistence type="predicted"/>
<name>A0A7K4HLM2_9EURY</name>
<comment type="caution">
    <text evidence="2">The sequence shown here is derived from an EMBL/GenBank/DDBJ whole genome shotgun (WGS) entry which is preliminary data.</text>
</comment>
<keyword evidence="3" id="KW-1185">Reference proteome</keyword>
<dbReference type="InterPro" id="IPR036105">
    <property type="entry name" value="DiNase_FeMo-co_biosyn_sf"/>
</dbReference>
<dbReference type="Gene3D" id="3.30.420.130">
    <property type="entry name" value="Dinitrogenase iron-molybdenum cofactor biosynthesis domain"/>
    <property type="match status" value="1"/>
</dbReference>
<dbReference type="AlphaFoldDB" id="A0A7K4HLM2"/>
<dbReference type="RefSeq" id="WP_176787879.1">
    <property type="nucleotide sequence ID" value="NZ_JABXWR010000001.1"/>
</dbReference>
<evidence type="ECO:0000313" key="3">
    <source>
        <dbReference type="Proteomes" id="UP000570823"/>
    </source>
</evidence>
<dbReference type="SUPFAM" id="SSF53146">
    <property type="entry name" value="Nitrogenase accessory factor-like"/>
    <property type="match status" value="1"/>
</dbReference>
<sequence>MKIGVAKDGNQVSQHFGQCEGYAIFEIADGKIVGRKDIISPGHTPGALPALLAEHGASIVIAGGMGPKAVDLFCARDIQVYLGVSGSIEGAVEAYLEGALVSGGNVCSHDDHDCNHEH</sequence>
<accession>A0A7K4HLM2</accession>
<dbReference type="InterPro" id="IPR003731">
    <property type="entry name" value="Di-Nase_FeMo-co_biosynth"/>
</dbReference>
<dbReference type="CDD" id="cd00851">
    <property type="entry name" value="MTH1175"/>
    <property type="match status" value="1"/>
</dbReference>
<dbReference type="PANTHER" id="PTHR42983">
    <property type="entry name" value="DINITROGENASE IRON-MOLYBDENUM COFACTOR PROTEIN-RELATED"/>
    <property type="match status" value="1"/>
</dbReference>
<reference evidence="2 3" key="1">
    <citation type="submission" date="2020-06" db="EMBL/GenBank/DDBJ databases">
        <title>Methanofollis fontis sp. nov., a methanogen isolated from marine sediments near a cold seep at Four-Way Closure Ridge offshore southwestern Taiwan.</title>
        <authorList>
            <person name="Chen S.-C."/>
            <person name="Teng N.-H."/>
            <person name="Lin Y.-S."/>
            <person name="Lai M.-C."/>
            <person name="Chen H.-H."/>
            <person name="Wang C.-C."/>
        </authorList>
    </citation>
    <scope>NUCLEOTIDE SEQUENCE [LARGE SCALE GENOMIC DNA]</scope>
    <source>
        <strain evidence="2 3">DSM 2702</strain>
    </source>
</reference>
<gene>
    <name evidence="2" type="ORF">HWN36_02350</name>
</gene>